<evidence type="ECO:0000256" key="2">
    <source>
        <dbReference type="ARBA" id="ARBA00006991"/>
    </source>
</evidence>
<evidence type="ECO:0000313" key="16">
    <source>
        <dbReference type="EMBL" id="CAH1244621.1"/>
    </source>
</evidence>
<keyword evidence="3" id="KW-0678">Repressor</keyword>
<dbReference type="GO" id="GO:0005634">
    <property type="term" value="C:nucleus"/>
    <property type="evidence" value="ECO:0007669"/>
    <property type="project" value="UniProtKB-SubCell"/>
</dbReference>
<sequence length="354" mass="38562">MVSLLSVRSRSSRLQRRRQGTALKPYKDIKALAVIHRQVLQQHGAATMSVTTAAGLMYPYPAPMYAPWPAVPVFSPLYVSTVPNHCVGSPSRLAASALLTLGETPAIHPTPKPARRSSGFSFASLPSDIARETEAKEAQVRRLSASPIPVSSPYPVSPSYGASSPPLPYNVELLSGVQFPVDATTPWVSSPVSDASRSASPVENTPEEAQAKFPCGQCGKVYSRRSTLNAHLRTHDGQKPFECKDCGKTFTQAANLTAHQRIHTGDRPYKCPICNRGFSQSSSVTTHLRTHSGEKPYRCTVCPRAFADASTLTKHIRTHTNEKPYQCNACGLSFTQSGNLKRHMKVHEKRKVAS</sequence>
<dbReference type="PANTHER" id="PTHR24393:SF34">
    <property type="entry name" value="PR_SET DOMAIN 13"/>
    <property type="match status" value="1"/>
</dbReference>
<dbReference type="OrthoDB" id="8113227at2759"/>
<keyword evidence="5" id="KW-0479">Metal-binding</keyword>
<proteinExistence type="inferred from homology"/>
<keyword evidence="13" id="KW-0539">Nucleus</keyword>
<feature type="domain" description="C2H2-type" evidence="15">
    <location>
        <begin position="269"/>
        <end position="296"/>
    </location>
</feature>
<evidence type="ECO:0000256" key="1">
    <source>
        <dbReference type="ARBA" id="ARBA00004123"/>
    </source>
</evidence>
<dbReference type="AlphaFoldDB" id="A0A8K0E9H6"/>
<dbReference type="PANTHER" id="PTHR24393">
    <property type="entry name" value="ZINC FINGER PROTEIN"/>
    <property type="match status" value="1"/>
</dbReference>
<evidence type="ECO:0000256" key="7">
    <source>
        <dbReference type="ARBA" id="ARBA00022771"/>
    </source>
</evidence>
<dbReference type="FunFam" id="3.30.160.60:FF:001465">
    <property type="entry name" value="Zinc finger protein 560"/>
    <property type="match status" value="1"/>
</dbReference>
<dbReference type="FunFam" id="3.30.160.60:FF:000495">
    <property type="entry name" value="zinc finger protein 668"/>
    <property type="match status" value="1"/>
</dbReference>
<reference evidence="16" key="1">
    <citation type="submission" date="2022-01" db="EMBL/GenBank/DDBJ databases">
        <authorList>
            <person name="Braso-Vives M."/>
        </authorList>
    </citation>
    <scope>NUCLEOTIDE SEQUENCE</scope>
</reference>
<evidence type="ECO:0000256" key="14">
    <source>
        <dbReference type="PROSITE-ProRule" id="PRU00042"/>
    </source>
</evidence>
<keyword evidence="12" id="KW-0804">Transcription</keyword>
<dbReference type="SMART" id="SM00355">
    <property type="entry name" value="ZnF_C2H2"/>
    <property type="match status" value="5"/>
</dbReference>
<dbReference type="EMBL" id="OV696699">
    <property type="protein sequence ID" value="CAH1244621.1"/>
    <property type="molecule type" value="Genomic_DNA"/>
</dbReference>
<dbReference type="PROSITE" id="PS00028">
    <property type="entry name" value="ZINC_FINGER_C2H2_1"/>
    <property type="match status" value="5"/>
</dbReference>
<accession>A0A8K0E9H6</accession>
<keyword evidence="6" id="KW-0677">Repeat</keyword>
<keyword evidence="9" id="KW-0832">Ubl conjugation</keyword>
<protein>
    <submittedName>
        <fullName evidence="16">ZSCAN22 protein</fullName>
    </submittedName>
</protein>
<evidence type="ECO:0000256" key="8">
    <source>
        <dbReference type="ARBA" id="ARBA00022833"/>
    </source>
</evidence>
<dbReference type="SUPFAM" id="SSF57667">
    <property type="entry name" value="beta-beta-alpha zinc fingers"/>
    <property type="match status" value="3"/>
</dbReference>
<evidence type="ECO:0000256" key="10">
    <source>
        <dbReference type="ARBA" id="ARBA00023015"/>
    </source>
</evidence>
<dbReference type="InterPro" id="IPR013087">
    <property type="entry name" value="Znf_C2H2_type"/>
</dbReference>
<evidence type="ECO:0000256" key="6">
    <source>
        <dbReference type="ARBA" id="ARBA00022737"/>
    </source>
</evidence>
<dbReference type="FunFam" id="3.30.160.60:FF:001527">
    <property type="entry name" value="Zinc finger protein"/>
    <property type="match status" value="1"/>
</dbReference>
<keyword evidence="11" id="KW-0238">DNA-binding</keyword>
<feature type="domain" description="C2H2-type" evidence="15">
    <location>
        <begin position="213"/>
        <end position="240"/>
    </location>
</feature>
<evidence type="ECO:0000256" key="4">
    <source>
        <dbReference type="ARBA" id="ARBA00022499"/>
    </source>
</evidence>
<comment type="similarity">
    <text evidence="2">Belongs to the krueppel C2H2-type zinc-finger protein family.</text>
</comment>
<dbReference type="InterPro" id="IPR036236">
    <property type="entry name" value="Znf_C2H2_sf"/>
</dbReference>
<dbReference type="Pfam" id="PF00096">
    <property type="entry name" value="zf-C2H2"/>
    <property type="match status" value="5"/>
</dbReference>
<dbReference type="FunFam" id="3.30.160.60:FF:000057">
    <property type="entry name" value="Zinc finger with KRAB and SCAN domains 4"/>
    <property type="match status" value="1"/>
</dbReference>
<keyword evidence="17" id="KW-1185">Reference proteome</keyword>
<evidence type="ECO:0000256" key="11">
    <source>
        <dbReference type="ARBA" id="ARBA00023125"/>
    </source>
</evidence>
<evidence type="ECO:0000256" key="5">
    <source>
        <dbReference type="ARBA" id="ARBA00022723"/>
    </source>
</evidence>
<evidence type="ECO:0000259" key="15">
    <source>
        <dbReference type="PROSITE" id="PS50157"/>
    </source>
</evidence>
<feature type="domain" description="C2H2-type" evidence="15">
    <location>
        <begin position="297"/>
        <end position="324"/>
    </location>
</feature>
<feature type="domain" description="C2H2-type" evidence="15">
    <location>
        <begin position="325"/>
        <end position="352"/>
    </location>
</feature>
<dbReference type="GO" id="GO:0001228">
    <property type="term" value="F:DNA-binding transcription activator activity, RNA polymerase II-specific"/>
    <property type="evidence" value="ECO:0007669"/>
    <property type="project" value="TreeGrafter"/>
</dbReference>
<keyword evidence="10" id="KW-0805">Transcription regulation</keyword>
<dbReference type="GO" id="GO:0000122">
    <property type="term" value="P:negative regulation of transcription by RNA polymerase II"/>
    <property type="evidence" value="ECO:0007669"/>
    <property type="project" value="UniProtKB-ARBA"/>
</dbReference>
<dbReference type="GO" id="GO:0008270">
    <property type="term" value="F:zinc ion binding"/>
    <property type="evidence" value="ECO:0007669"/>
    <property type="project" value="UniProtKB-KW"/>
</dbReference>
<evidence type="ECO:0000256" key="9">
    <source>
        <dbReference type="ARBA" id="ARBA00022843"/>
    </source>
</evidence>
<evidence type="ECO:0000256" key="12">
    <source>
        <dbReference type="ARBA" id="ARBA00023163"/>
    </source>
</evidence>
<dbReference type="Gene3D" id="3.30.160.60">
    <property type="entry name" value="Classic Zinc Finger"/>
    <property type="match status" value="5"/>
</dbReference>
<dbReference type="PROSITE" id="PS50157">
    <property type="entry name" value="ZINC_FINGER_C2H2_2"/>
    <property type="match status" value="5"/>
</dbReference>
<gene>
    <name evidence="16" type="primary">ZSCAN22</name>
    <name evidence="16" type="ORF">BLAG_LOCUS7217</name>
</gene>
<keyword evidence="7 14" id="KW-0863">Zinc-finger</keyword>
<name>A0A8K0E9H6_BRALA</name>
<keyword evidence="8" id="KW-0862">Zinc</keyword>
<evidence type="ECO:0000256" key="13">
    <source>
        <dbReference type="ARBA" id="ARBA00023242"/>
    </source>
</evidence>
<feature type="domain" description="C2H2-type" evidence="15">
    <location>
        <begin position="241"/>
        <end position="268"/>
    </location>
</feature>
<keyword evidence="4" id="KW-1017">Isopeptide bond</keyword>
<dbReference type="FunFam" id="3.30.160.60:FF:000450">
    <property type="entry name" value="PR domain zinc finger protein 14"/>
    <property type="match status" value="1"/>
</dbReference>
<dbReference type="GO" id="GO:0000978">
    <property type="term" value="F:RNA polymerase II cis-regulatory region sequence-specific DNA binding"/>
    <property type="evidence" value="ECO:0007669"/>
    <property type="project" value="TreeGrafter"/>
</dbReference>
<dbReference type="Proteomes" id="UP000838412">
    <property type="component" value="Chromosome 14"/>
</dbReference>
<evidence type="ECO:0000313" key="17">
    <source>
        <dbReference type="Proteomes" id="UP000838412"/>
    </source>
</evidence>
<comment type="subcellular location">
    <subcellularLocation>
        <location evidence="1">Nucleus</location>
    </subcellularLocation>
</comment>
<organism evidence="16 17">
    <name type="scientific">Branchiostoma lanceolatum</name>
    <name type="common">Common lancelet</name>
    <name type="synonym">Amphioxus lanceolatum</name>
    <dbReference type="NCBI Taxonomy" id="7740"/>
    <lineage>
        <taxon>Eukaryota</taxon>
        <taxon>Metazoa</taxon>
        <taxon>Chordata</taxon>
        <taxon>Cephalochordata</taxon>
        <taxon>Leptocardii</taxon>
        <taxon>Amphioxiformes</taxon>
        <taxon>Branchiostomatidae</taxon>
        <taxon>Branchiostoma</taxon>
    </lineage>
</organism>
<evidence type="ECO:0000256" key="3">
    <source>
        <dbReference type="ARBA" id="ARBA00022491"/>
    </source>
</evidence>